<keyword evidence="3" id="KW-1185">Reference proteome</keyword>
<organism evidence="2 3">
    <name type="scientific">Clavelina lepadiformis</name>
    <name type="common">Light-bulb sea squirt</name>
    <name type="synonym">Ascidia lepadiformis</name>
    <dbReference type="NCBI Taxonomy" id="159417"/>
    <lineage>
        <taxon>Eukaryota</taxon>
        <taxon>Metazoa</taxon>
        <taxon>Chordata</taxon>
        <taxon>Tunicata</taxon>
        <taxon>Ascidiacea</taxon>
        <taxon>Aplousobranchia</taxon>
        <taxon>Clavelinidae</taxon>
        <taxon>Clavelina</taxon>
    </lineage>
</organism>
<dbReference type="Proteomes" id="UP001642483">
    <property type="component" value="Unassembled WGS sequence"/>
</dbReference>
<feature type="region of interest" description="Disordered" evidence="1">
    <location>
        <begin position="1"/>
        <end position="23"/>
    </location>
</feature>
<reference evidence="2 3" key="1">
    <citation type="submission" date="2024-02" db="EMBL/GenBank/DDBJ databases">
        <authorList>
            <person name="Daric V."/>
            <person name="Darras S."/>
        </authorList>
    </citation>
    <scope>NUCLEOTIDE SEQUENCE [LARGE SCALE GENOMIC DNA]</scope>
</reference>
<evidence type="ECO:0000313" key="2">
    <source>
        <dbReference type="EMBL" id="CAK8685540.1"/>
    </source>
</evidence>
<protein>
    <submittedName>
        <fullName evidence="2">Uncharacterized protein</fullName>
    </submittedName>
</protein>
<feature type="compositionally biased region" description="Basic residues" evidence="1">
    <location>
        <begin position="1"/>
        <end position="14"/>
    </location>
</feature>
<comment type="caution">
    <text evidence="2">The sequence shown here is derived from an EMBL/GenBank/DDBJ whole genome shotgun (WGS) entry which is preliminary data.</text>
</comment>
<dbReference type="Gene3D" id="2.60.220.30">
    <property type="match status" value="1"/>
</dbReference>
<evidence type="ECO:0000256" key="1">
    <source>
        <dbReference type="SAM" id="MobiDB-lite"/>
    </source>
</evidence>
<gene>
    <name evidence="2" type="ORF">CVLEPA_LOCUS16661</name>
</gene>
<accession>A0ABP0G212</accession>
<evidence type="ECO:0000313" key="3">
    <source>
        <dbReference type="Proteomes" id="UP001642483"/>
    </source>
</evidence>
<proteinExistence type="predicted"/>
<name>A0ABP0G212_CLALP</name>
<sequence>MMKRLRGKKEKKSKKQTEQPEIEIDENNDVKEVLQLFNKLEELVIDGDPRIRQVLDEKPGFQALLRDDSSMFGLSPRSEIIPEQQLLNKEATNSSILSQTKPGLSQLTMDRSQVLYPNQNLSSVRKRHILVPPIAIPENATARDMFQDGYYPASIKTHPDGTLESSRLNENISKTNPTYSEKPKIQYSEYKNQTMQTDNLNVNPSKANVTVPLTVINSIEAKPNRELKTNTPTKFHSFQYSKGHEKSIVQIQLNDWVENGTITRNKSVDLVKNNEPQKDYESRVLLKTSNVENQTREPDMQHQYKIPMKGPINDLSMAMISKVIDASGGSLECFACSIKVPKNAIQSKCLFQLGILEASHVPHKSDRILHYYNNQTGSTIMPVSPTIHIEPAEIQFAMPITIQLPTSVTLFDDDLNRRQTHDASLEKPEDIKTDQLCVKRGKLSTKDEWKTVETEVFISSDSVLFKVFELGSIGTFLKSKYEQEYLTKRFALFMFKSCDFRKHQFISLMVCEDLPHVIQKGIQSIPKWLTYVNSSSNILLKEGKNLIIYIEPENPELCHVDANKLEIPWENLWHPESTIRKHLRVTLLKLDTDASVKITLESGQIEFISKFAWKLKLQKPNLFNFNSIPLDFYTGSNNENAGGNNGRLDSEMYKKVTWNVETPPNKFVTNKELLAYASM</sequence>
<dbReference type="EMBL" id="CAWYQH010000100">
    <property type="protein sequence ID" value="CAK8685540.1"/>
    <property type="molecule type" value="Genomic_DNA"/>
</dbReference>